<dbReference type="PANTHER" id="PTHR48112:SF22">
    <property type="entry name" value="MITOCHONDRIAL TRANSCRIPTION FACTOR A, ISOFORM B"/>
    <property type="match status" value="1"/>
</dbReference>
<dbReference type="Gene3D" id="1.10.30.10">
    <property type="entry name" value="High mobility group box domain"/>
    <property type="match status" value="2"/>
</dbReference>
<protein>
    <recommendedName>
        <fullName evidence="4">HMG box domain-containing protein</fullName>
    </recommendedName>
</protein>
<dbReference type="Pfam" id="PF09011">
    <property type="entry name" value="HMG_box_2"/>
    <property type="match status" value="1"/>
</dbReference>
<keyword evidence="6" id="KW-1185">Reference proteome</keyword>
<organism evidence="5 6">
    <name type="scientific">Lottia gigantea</name>
    <name type="common">Giant owl limpet</name>
    <dbReference type="NCBI Taxonomy" id="225164"/>
    <lineage>
        <taxon>Eukaryota</taxon>
        <taxon>Metazoa</taxon>
        <taxon>Spiralia</taxon>
        <taxon>Lophotrochozoa</taxon>
        <taxon>Mollusca</taxon>
        <taxon>Gastropoda</taxon>
        <taxon>Patellogastropoda</taxon>
        <taxon>Lottioidea</taxon>
        <taxon>Lottiidae</taxon>
        <taxon>Lottia</taxon>
    </lineage>
</organism>
<dbReference type="Proteomes" id="UP000030746">
    <property type="component" value="Unassembled WGS sequence"/>
</dbReference>
<dbReference type="PRINTS" id="PR00886">
    <property type="entry name" value="HIGHMOBLTY12"/>
</dbReference>
<dbReference type="GO" id="GO:0003677">
    <property type="term" value="F:DNA binding"/>
    <property type="evidence" value="ECO:0007669"/>
    <property type="project" value="UniProtKB-UniRule"/>
</dbReference>
<dbReference type="CTD" id="20233612"/>
<dbReference type="HOGENOM" id="CLU_082854_0_2_1"/>
<feature type="region of interest" description="Disordered" evidence="3">
    <location>
        <begin position="1"/>
        <end position="22"/>
    </location>
</feature>
<dbReference type="InterPro" id="IPR050342">
    <property type="entry name" value="HMGB"/>
</dbReference>
<dbReference type="GO" id="GO:0006357">
    <property type="term" value="P:regulation of transcription by RNA polymerase II"/>
    <property type="evidence" value="ECO:0007669"/>
    <property type="project" value="TreeGrafter"/>
</dbReference>
<keyword evidence="2" id="KW-0539">Nucleus</keyword>
<dbReference type="PANTHER" id="PTHR48112">
    <property type="entry name" value="HIGH MOBILITY GROUP PROTEIN DSP1"/>
    <property type="match status" value="1"/>
</dbReference>
<dbReference type="PROSITE" id="PS50118">
    <property type="entry name" value="HMG_BOX_2"/>
    <property type="match status" value="2"/>
</dbReference>
<reference evidence="5 6" key="1">
    <citation type="journal article" date="2013" name="Nature">
        <title>Insights into bilaterian evolution from three spiralian genomes.</title>
        <authorList>
            <person name="Simakov O."/>
            <person name="Marletaz F."/>
            <person name="Cho S.J."/>
            <person name="Edsinger-Gonzales E."/>
            <person name="Havlak P."/>
            <person name="Hellsten U."/>
            <person name="Kuo D.H."/>
            <person name="Larsson T."/>
            <person name="Lv J."/>
            <person name="Arendt D."/>
            <person name="Savage R."/>
            <person name="Osoegawa K."/>
            <person name="de Jong P."/>
            <person name="Grimwood J."/>
            <person name="Chapman J.A."/>
            <person name="Shapiro H."/>
            <person name="Aerts A."/>
            <person name="Otillar R.P."/>
            <person name="Terry A.Y."/>
            <person name="Boore J.L."/>
            <person name="Grigoriev I.V."/>
            <person name="Lindberg D.R."/>
            <person name="Seaver E.C."/>
            <person name="Weisblat D.A."/>
            <person name="Putnam N.H."/>
            <person name="Rokhsar D.S."/>
        </authorList>
    </citation>
    <scope>NUCLEOTIDE SEQUENCE [LARGE SCALE GENOMIC DNA]</scope>
</reference>
<name>V3YWG6_LOTGI</name>
<evidence type="ECO:0000313" key="5">
    <source>
        <dbReference type="EMBL" id="ESO82338.1"/>
    </source>
</evidence>
<feature type="DNA-binding region" description="HMG box" evidence="2">
    <location>
        <begin position="18"/>
        <end position="87"/>
    </location>
</feature>
<evidence type="ECO:0000313" key="6">
    <source>
        <dbReference type="Proteomes" id="UP000030746"/>
    </source>
</evidence>
<evidence type="ECO:0000259" key="4">
    <source>
        <dbReference type="PROSITE" id="PS50118"/>
    </source>
</evidence>
<accession>V3YWG6</accession>
<dbReference type="GO" id="GO:0005634">
    <property type="term" value="C:nucleus"/>
    <property type="evidence" value="ECO:0007669"/>
    <property type="project" value="UniProtKB-UniRule"/>
</dbReference>
<dbReference type="STRING" id="225164.V3YWG6"/>
<feature type="compositionally biased region" description="Acidic residues" evidence="3">
    <location>
        <begin position="194"/>
        <end position="217"/>
    </location>
</feature>
<feature type="DNA-binding region" description="HMG box" evidence="2">
    <location>
        <begin position="109"/>
        <end position="175"/>
    </location>
</feature>
<keyword evidence="1 2" id="KW-0238">DNA-binding</keyword>
<evidence type="ECO:0000256" key="1">
    <source>
        <dbReference type="ARBA" id="ARBA00023125"/>
    </source>
</evidence>
<feature type="domain" description="HMG box" evidence="4">
    <location>
        <begin position="109"/>
        <end position="175"/>
    </location>
</feature>
<dbReference type="Pfam" id="PF00505">
    <property type="entry name" value="HMG_box"/>
    <property type="match status" value="1"/>
</dbReference>
<dbReference type="EMBL" id="KB203946">
    <property type="protein sequence ID" value="ESO82338.1"/>
    <property type="molecule type" value="Genomic_DNA"/>
</dbReference>
<evidence type="ECO:0000256" key="2">
    <source>
        <dbReference type="PROSITE-ProRule" id="PRU00267"/>
    </source>
</evidence>
<dbReference type="SUPFAM" id="SSF47095">
    <property type="entry name" value="HMG-box"/>
    <property type="match status" value="2"/>
</dbReference>
<gene>
    <name evidence="5" type="ORF">LOTGIDRAFT_134831</name>
</gene>
<feature type="compositionally biased region" description="Basic and acidic residues" evidence="3">
    <location>
        <begin position="67"/>
        <end position="84"/>
    </location>
</feature>
<dbReference type="OMA" id="EMAIYKG"/>
<dbReference type="AlphaFoldDB" id="V3YWG6"/>
<dbReference type="GeneID" id="20233612"/>
<evidence type="ECO:0000256" key="3">
    <source>
        <dbReference type="SAM" id="MobiDB-lite"/>
    </source>
</evidence>
<proteinExistence type="predicted"/>
<sequence>MASPAKGMKRKAKDTGKPKKPTSSYFYFLEECRRKAKEEGRSLSKIAEFTRECSATWKDITATEKKKFEDKAAADKKRYQKEMESYVPTDDDDVKATKKSKKVKDENKPKRPQSAYFLFLADFRKKMKGKDIENRELLKQAGVEWGKLSKDQKKPFEKLSEVEKGKYDAAMAIYNKVGSKPATAKKSAPAANGTDDDEDDDEEEEDEEDDVDEESDE</sequence>
<dbReference type="SMART" id="SM00398">
    <property type="entry name" value="HMG"/>
    <property type="match status" value="2"/>
</dbReference>
<feature type="region of interest" description="Disordered" evidence="3">
    <location>
        <begin position="67"/>
        <end position="110"/>
    </location>
</feature>
<dbReference type="OrthoDB" id="1919336at2759"/>
<dbReference type="InterPro" id="IPR036910">
    <property type="entry name" value="HMG_box_dom_sf"/>
</dbReference>
<feature type="region of interest" description="Disordered" evidence="3">
    <location>
        <begin position="177"/>
        <end position="217"/>
    </location>
</feature>
<dbReference type="InterPro" id="IPR009071">
    <property type="entry name" value="HMG_box_dom"/>
</dbReference>
<dbReference type="RefSeq" id="XP_009066999.1">
    <property type="nucleotide sequence ID" value="XM_009068751.1"/>
</dbReference>
<feature type="compositionally biased region" description="Low complexity" evidence="3">
    <location>
        <begin position="179"/>
        <end position="191"/>
    </location>
</feature>
<feature type="domain" description="HMG box" evidence="4">
    <location>
        <begin position="18"/>
        <end position="87"/>
    </location>
</feature>
<dbReference type="KEGG" id="lgi:LOTGIDRAFT_134831"/>